<organism evidence="15 16">
    <name type="scientific">Callosobruchus maculatus</name>
    <name type="common">Southern cowpea weevil</name>
    <name type="synonym">Pulse bruchid</name>
    <dbReference type="NCBI Taxonomy" id="64391"/>
    <lineage>
        <taxon>Eukaryota</taxon>
        <taxon>Metazoa</taxon>
        <taxon>Ecdysozoa</taxon>
        <taxon>Arthropoda</taxon>
        <taxon>Hexapoda</taxon>
        <taxon>Insecta</taxon>
        <taxon>Pterygota</taxon>
        <taxon>Neoptera</taxon>
        <taxon>Endopterygota</taxon>
        <taxon>Coleoptera</taxon>
        <taxon>Polyphaga</taxon>
        <taxon>Cucujiformia</taxon>
        <taxon>Chrysomeloidea</taxon>
        <taxon>Chrysomelidae</taxon>
        <taxon>Bruchinae</taxon>
        <taxon>Bruchini</taxon>
        <taxon>Callosobruchus</taxon>
    </lineage>
</organism>
<evidence type="ECO:0000256" key="12">
    <source>
        <dbReference type="RuleBase" id="RU000679"/>
    </source>
</evidence>
<dbReference type="GO" id="GO:0015280">
    <property type="term" value="F:ligand-gated sodium channel activity"/>
    <property type="evidence" value="ECO:0007669"/>
    <property type="project" value="TreeGrafter"/>
</dbReference>
<evidence type="ECO:0000256" key="10">
    <source>
        <dbReference type="ARBA" id="ARBA00023201"/>
    </source>
</evidence>
<feature type="compositionally biased region" description="Basic and acidic residues" evidence="13">
    <location>
        <begin position="8"/>
        <end position="18"/>
    </location>
</feature>
<reference evidence="15 16" key="1">
    <citation type="submission" date="2019-01" db="EMBL/GenBank/DDBJ databases">
        <authorList>
            <person name="Sayadi A."/>
        </authorList>
    </citation>
    <scope>NUCLEOTIDE SEQUENCE [LARGE SCALE GENOMIC DNA]</scope>
</reference>
<feature type="region of interest" description="Disordered" evidence="13">
    <location>
        <begin position="1"/>
        <end position="31"/>
    </location>
</feature>
<dbReference type="Proteomes" id="UP000410492">
    <property type="component" value="Unassembled WGS sequence"/>
</dbReference>
<sequence>MTSNTRNEIGEHYRRSNPYEEENDVETPSEMAITRRRERHAIQSRRRAVYVKKEVKGVEGYFSEYCATTTIHGFRYLVENRSRCEKCFWAVLILVAIIICCLLISRILIRFMSTPIIVSFSTKESPINSVPFPAVTICPVTKAQKSVFNFTKAIHDLIDGKEISEEEQKLGEYMSLVCHYGHYGETRFKESEVLTEEFFKKIDTLKLSITDFSNNCKYLSSWQGSCESFFLPILVDDGVCYTFNMLDKHHIFQDDVVQYKDFHHSNTHWNVSWNIDEGYTNRTIFAYPFRAYLPGYDNGLHIEFQQEVSELDYLCLDHIQGFAVLLHAPHIVPQVRKYHIKVAFGDAVIAQVHPYLIKTPPEVRKYHPDIRDCYFTNEKFLTYFKQYTPENCRLECVTNFTLEKCGCVSFFMPRKASTPICGMAKFSCVNKAENELKYLELHNSLNVGKVTFFCDCRPACVHLKYDAEHSQAKWQYKEMYFAKHRKHMDTSLIHARLSILFKYDSFLTSERNELYGPADFIANVGGLLGLFTGFSLLSLIEILYFLSLRIWCNVRLFNFWAGHPDS</sequence>
<feature type="transmembrane region" description="Helical" evidence="14">
    <location>
        <begin position="87"/>
        <end position="109"/>
    </location>
</feature>
<evidence type="ECO:0000256" key="8">
    <source>
        <dbReference type="ARBA" id="ARBA00023065"/>
    </source>
</evidence>
<evidence type="ECO:0000256" key="6">
    <source>
        <dbReference type="ARBA" id="ARBA00022989"/>
    </source>
</evidence>
<name>A0A653CED9_CALMS</name>
<keyword evidence="16" id="KW-1185">Reference proteome</keyword>
<dbReference type="InterPro" id="IPR020903">
    <property type="entry name" value="ENaC_CS"/>
</dbReference>
<dbReference type="EMBL" id="CAACVG010007568">
    <property type="protein sequence ID" value="VEN46106.1"/>
    <property type="molecule type" value="Genomic_DNA"/>
</dbReference>
<feature type="transmembrane region" description="Helical" evidence="14">
    <location>
        <begin position="520"/>
        <end position="546"/>
    </location>
</feature>
<dbReference type="Pfam" id="PF00858">
    <property type="entry name" value="ASC"/>
    <property type="match status" value="1"/>
</dbReference>
<proteinExistence type="inferred from homology"/>
<comment type="subcellular location">
    <subcellularLocation>
        <location evidence="1">Membrane</location>
        <topology evidence="1">Multi-pass membrane protein</topology>
    </subcellularLocation>
</comment>
<dbReference type="PANTHER" id="PTHR11690:SF288">
    <property type="entry name" value="AMILORIDE-SENSITIVE NA+ CHANNEL-RELATED"/>
    <property type="match status" value="1"/>
</dbReference>
<evidence type="ECO:0000256" key="1">
    <source>
        <dbReference type="ARBA" id="ARBA00004141"/>
    </source>
</evidence>
<dbReference type="GO" id="GO:0005886">
    <property type="term" value="C:plasma membrane"/>
    <property type="evidence" value="ECO:0007669"/>
    <property type="project" value="TreeGrafter"/>
</dbReference>
<gene>
    <name evidence="15" type="ORF">CALMAC_LOCUS8312</name>
</gene>
<evidence type="ECO:0000313" key="15">
    <source>
        <dbReference type="EMBL" id="VEN46106.1"/>
    </source>
</evidence>
<evidence type="ECO:0000256" key="14">
    <source>
        <dbReference type="SAM" id="Phobius"/>
    </source>
</evidence>
<keyword evidence="8 12" id="KW-0406">Ion transport</keyword>
<evidence type="ECO:0000256" key="9">
    <source>
        <dbReference type="ARBA" id="ARBA00023136"/>
    </source>
</evidence>
<dbReference type="PROSITE" id="PS01206">
    <property type="entry name" value="ASC"/>
    <property type="match status" value="1"/>
</dbReference>
<evidence type="ECO:0000256" key="5">
    <source>
        <dbReference type="ARBA" id="ARBA00022692"/>
    </source>
</evidence>
<keyword evidence="6 14" id="KW-1133">Transmembrane helix</keyword>
<keyword evidence="9 14" id="KW-0472">Membrane</keyword>
<keyword evidence="3 12" id="KW-0813">Transport</keyword>
<keyword evidence="4 12" id="KW-0894">Sodium channel</keyword>
<evidence type="ECO:0000256" key="7">
    <source>
        <dbReference type="ARBA" id="ARBA00023053"/>
    </source>
</evidence>
<dbReference type="PANTHER" id="PTHR11690">
    <property type="entry name" value="AMILORIDE-SENSITIVE SODIUM CHANNEL-RELATED"/>
    <property type="match status" value="1"/>
</dbReference>
<evidence type="ECO:0008006" key="17">
    <source>
        <dbReference type="Google" id="ProtNLM"/>
    </source>
</evidence>
<dbReference type="AlphaFoldDB" id="A0A653CED9"/>
<keyword evidence="5 12" id="KW-0812">Transmembrane</keyword>
<comment type="similarity">
    <text evidence="2 12">Belongs to the amiloride-sensitive sodium channel (TC 1.A.6) family.</text>
</comment>
<evidence type="ECO:0000313" key="16">
    <source>
        <dbReference type="Proteomes" id="UP000410492"/>
    </source>
</evidence>
<dbReference type="Gene3D" id="1.10.287.820">
    <property type="entry name" value="Acid-sensing ion channel domain"/>
    <property type="match status" value="1"/>
</dbReference>
<evidence type="ECO:0000256" key="3">
    <source>
        <dbReference type="ARBA" id="ARBA00022448"/>
    </source>
</evidence>
<evidence type="ECO:0000256" key="4">
    <source>
        <dbReference type="ARBA" id="ARBA00022461"/>
    </source>
</evidence>
<protein>
    <recommendedName>
        <fullName evidence="17">Pickpocket protein 28</fullName>
    </recommendedName>
</protein>
<accession>A0A653CED9</accession>
<evidence type="ECO:0000256" key="13">
    <source>
        <dbReference type="SAM" id="MobiDB-lite"/>
    </source>
</evidence>
<dbReference type="InterPro" id="IPR001873">
    <property type="entry name" value="ENaC"/>
</dbReference>
<keyword evidence="7" id="KW-0915">Sodium</keyword>
<evidence type="ECO:0000256" key="11">
    <source>
        <dbReference type="ARBA" id="ARBA00023303"/>
    </source>
</evidence>
<keyword evidence="10 12" id="KW-0739">Sodium transport</keyword>
<dbReference type="PRINTS" id="PR01078">
    <property type="entry name" value="AMINACHANNEL"/>
</dbReference>
<keyword evidence="11 12" id="KW-0407">Ion channel</keyword>
<evidence type="ECO:0000256" key="2">
    <source>
        <dbReference type="ARBA" id="ARBA00007193"/>
    </source>
</evidence>
<dbReference type="Gene3D" id="1.10.287.770">
    <property type="entry name" value="YojJ-like"/>
    <property type="match status" value="1"/>
</dbReference>
<dbReference type="OrthoDB" id="6021021at2759"/>